<evidence type="ECO:0000313" key="2">
    <source>
        <dbReference type="EMBL" id="KAB0394905.1"/>
    </source>
</evidence>
<feature type="non-terminal residue" evidence="2">
    <location>
        <position position="98"/>
    </location>
</feature>
<evidence type="ECO:0000256" key="1">
    <source>
        <dbReference type="SAM" id="MobiDB-lite"/>
    </source>
</evidence>
<dbReference type="EMBL" id="SGJD01002656">
    <property type="protein sequence ID" value="KAB0394905.1"/>
    <property type="molecule type" value="Genomic_DNA"/>
</dbReference>
<comment type="caution">
    <text evidence="2">The sequence shown here is derived from an EMBL/GenBank/DDBJ whole genome shotgun (WGS) entry which is preliminary data.</text>
</comment>
<organism evidence="2 3">
    <name type="scientific">Balaenoptera physalus</name>
    <name type="common">Fin whale</name>
    <name type="synonym">Balaena physalus</name>
    <dbReference type="NCBI Taxonomy" id="9770"/>
    <lineage>
        <taxon>Eukaryota</taxon>
        <taxon>Metazoa</taxon>
        <taxon>Chordata</taxon>
        <taxon>Craniata</taxon>
        <taxon>Vertebrata</taxon>
        <taxon>Euteleostomi</taxon>
        <taxon>Mammalia</taxon>
        <taxon>Eutheria</taxon>
        <taxon>Laurasiatheria</taxon>
        <taxon>Artiodactyla</taxon>
        <taxon>Whippomorpha</taxon>
        <taxon>Cetacea</taxon>
        <taxon>Mysticeti</taxon>
        <taxon>Balaenopteridae</taxon>
        <taxon>Balaenoptera</taxon>
    </lineage>
</organism>
<dbReference type="Proteomes" id="UP000437017">
    <property type="component" value="Unassembled WGS sequence"/>
</dbReference>
<dbReference type="OrthoDB" id="9834691at2759"/>
<keyword evidence="3" id="KW-1185">Reference proteome</keyword>
<dbReference type="InterPro" id="IPR031499">
    <property type="entry name" value="DUF4689"/>
</dbReference>
<reference evidence="2 3" key="1">
    <citation type="journal article" date="2019" name="PLoS ONE">
        <title>Genomic analyses reveal an absence of contemporary introgressive admixture between fin whales and blue whales, despite known hybrids.</title>
        <authorList>
            <person name="Westbury M.V."/>
            <person name="Petersen B."/>
            <person name="Lorenzen E.D."/>
        </authorList>
    </citation>
    <scope>NUCLEOTIDE SEQUENCE [LARGE SCALE GENOMIC DNA]</scope>
    <source>
        <strain evidence="2">FinWhale-01</strain>
    </source>
</reference>
<name>A0A643C520_BALPH</name>
<protein>
    <submittedName>
        <fullName evidence="2">Uncharacterized protein</fullName>
    </submittedName>
</protein>
<feature type="region of interest" description="Disordered" evidence="1">
    <location>
        <begin position="1"/>
        <end position="71"/>
    </location>
</feature>
<dbReference type="AlphaFoldDB" id="A0A643C520"/>
<accession>A0A643C520</accession>
<dbReference type="Pfam" id="PF15755">
    <property type="entry name" value="DUF4689"/>
    <property type="match status" value="1"/>
</dbReference>
<gene>
    <name evidence="2" type="ORF">E2I00_008141</name>
</gene>
<proteinExistence type="predicted"/>
<sequence length="98" mass="9875">MPPTPEQPSGHMEGPPASEASSWPPLPCGPSSAHPPWSGAREESCGLSPRAPPESAPRIGMAPRPGGCGQEALILSGASSLGSPWSRFQLSGGVKPGP</sequence>
<evidence type="ECO:0000313" key="3">
    <source>
        <dbReference type="Proteomes" id="UP000437017"/>
    </source>
</evidence>